<protein>
    <submittedName>
        <fullName evidence="1">Phosphohydrolase</fullName>
    </submittedName>
</protein>
<name>A0ACB5RFX9_9CLOT</name>
<keyword evidence="2" id="KW-1185">Reference proteome</keyword>
<sequence length="205" mass="24283">MDINALQELAQKMMANRKAHLEREKGFTYYHGVRVSKVAINLRKIILPEDSSYDEILITACLFHDVAKGIEPHGTYGAVLMKEILKDYCTEQEINKISELIYYHSLRKMDKDYSDYIKIVQDADILDHFGSIEMWINFQYYAHTDEPMHKSIEFYDNEFDDEVQRLRELLNYDVSRKIFEDKISFVHSFVDRFKKEVAGEFSIEV</sequence>
<dbReference type="EMBL" id="BROD01000001">
    <property type="protein sequence ID" value="GKX67957.1"/>
    <property type="molecule type" value="Genomic_DNA"/>
</dbReference>
<evidence type="ECO:0000313" key="2">
    <source>
        <dbReference type="Proteomes" id="UP001058074"/>
    </source>
</evidence>
<accession>A0ACB5RFX9</accession>
<gene>
    <name evidence="1" type="ORF">rsdtw13_32150</name>
</gene>
<organism evidence="1 2">
    <name type="scientific">Inconstantimicrobium mannanitabidum</name>
    <dbReference type="NCBI Taxonomy" id="1604901"/>
    <lineage>
        <taxon>Bacteria</taxon>
        <taxon>Bacillati</taxon>
        <taxon>Bacillota</taxon>
        <taxon>Clostridia</taxon>
        <taxon>Eubacteriales</taxon>
        <taxon>Clostridiaceae</taxon>
        <taxon>Inconstantimicrobium</taxon>
    </lineage>
</organism>
<proteinExistence type="predicted"/>
<reference evidence="1" key="1">
    <citation type="journal article" date="2025" name="Int. J. Syst. Evol. Microbiol.">
        <title>Inconstantimicrobium mannanitabidum sp. nov., a novel member of the family Clostridiaceae isolated from anoxic soil under the treatment of reductive soil disinfestation.</title>
        <authorList>
            <person name="Ueki A."/>
            <person name="Tonouchi A."/>
            <person name="Honma S."/>
            <person name="Kaku N."/>
            <person name="Ueki K."/>
        </authorList>
    </citation>
    <scope>NUCLEOTIDE SEQUENCE</scope>
    <source>
        <strain evidence="1">TW13</strain>
    </source>
</reference>
<dbReference type="Proteomes" id="UP001058074">
    <property type="component" value="Unassembled WGS sequence"/>
</dbReference>
<comment type="caution">
    <text evidence="1">The sequence shown here is derived from an EMBL/GenBank/DDBJ whole genome shotgun (WGS) entry which is preliminary data.</text>
</comment>
<evidence type="ECO:0000313" key="1">
    <source>
        <dbReference type="EMBL" id="GKX67957.1"/>
    </source>
</evidence>